<reference evidence="2 3" key="1">
    <citation type="submission" date="2023-04" db="EMBL/GenBank/DDBJ databases">
        <title>Fusibacter bizertensis strain WBS, isolated from littoral bottom sediments of the Arctic seas - biochemical and genomic analysis.</title>
        <authorList>
            <person name="Brioukhanov A.L."/>
        </authorList>
    </citation>
    <scope>NUCLEOTIDE SEQUENCE [LARGE SCALE GENOMIC DNA]</scope>
    <source>
        <strain evidence="2 3">WBS</strain>
    </source>
</reference>
<dbReference type="InterPro" id="IPR003607">
    <property type="entry name" value="HD/PDEase_dom"/>
</dbReference>
<evidence type="ECO:0000259" key="1">
    <source>
        <dbReference type="PROSITE" id="PS51832"/>
    </source>
</evidence>
<feature type="domain" description="HD-GYP" evidence="1">
    <location>
        <begin position="206"/>
        <end position="401"/>
    </location>
</feature>
<dbReference type="PANTHER" id="PTHR43155:SF1">
    <property type="entry name" value="3'3'-CGAMP-SPECIFIC PHOSPHODIESTERASE 1"/>
    <property type="match status" value="1"/>
</dbReference>
<dbReference type="SUPFAM" id="SSF109604">
    <property type="entry name" value="HD-domain/PDEase-like"/>
    <property type="match status" value="2"/>
</dbReference>
<organism evidence="2 3">
    <name type="scientific">Fusibacter bizertensis</name>
    <dbReference type="NCBI Taxonomy" id="1488331"/>
    <lineage>
        <taxon>Bacteria</taxon>
        <taxon>Bacillati</taxon>
        <taxon>Bacillota</taxon>
        <taxon>Clostridia</taxon>
        <taxon>Eubacteriales</taxon>
        <taxon>Eubacteriales Family XII. Incertae Sedis</taxon>
        <taxon>Fusibacter</taxon>
    </lineage>
</organism>
<dbReference type="SMART" id="SM00471">
    <property type="entry name" value="HDc"/>
    <property type="match status" value="2"/>
</dbReference>
<comment type="caution">
    <text evidence="2">The sequence shown here is derived from an EMBL/GenBank/DDBJ whole genome shotgun (WGS) entry which is preliminary data.</text>
</comment>
<dbReference type="Proteomes" id="UP001158045">
    <property type="component" value="Unassembled WGS sequence"/>
</dbReference>
<dbReference type="Pfam" id="PF01966">
    <property type="entry name" value="HD"/>
    <property type="match status" value="1"/>
</dbReference>
<dbReference type="CDD" id="cd00077">
    <property type="entry name" value="HDc"/>
    <property type="match status" value="2"/>
</dbReference>
<evidence type="ECO:0000313" key="3">
    <source>
        <dbReference type="Proteomes" id="UP001158045"/>
    </source>
</evidence>
<proteinExistence type="predicted"/>
<dbReference type="Pfam" id="PF13487">
    <property type="entry name" value="HD_5"/>
    <property type="match status" value="1"/>
</dbReference>
<dbReference type="InterPro" id="IPR037522">
    <property type="entry name" value="HD_GYP_dom"/>
</dbReference>
<gene>
    <name evidence="2" type="ORF">QE109_09810</name>
</gene>
<protein>
    <submittedName>
        <fullName evidence="2">HD domain-containing protein</fullName>
    </submittedName>
</protein>
<dbReference type="EMBL" id="JARYZI010000005">
    <property type="protein sequence ID" value="MDH8678442.1"/>
    <property type="molecule type" value="Genomic_DNA"/>
</dbReference>
<sequence length="422" mass="47952">MIYSSYKELLTTVVESMDLINVILKNHHRRTAVIAYHIGKEYGLEIDDLRLLVMSAAVHDVGALTIVERDELLKLDVENPFPHSYLGSVMLEGLPYLEGISEIVRNHHLKWKYAYLLDPKTSVLCNLLHLADRVDILLQNDININQQAYTIYDQLSKMSPHIFSPIGIRAFSKCSNKDVFWLDIEHMSMQLLLNLVLGDALELELDLNLLESFAKTLSKIIDFRSEFTATHSQGVSAVAYNLAMFCGLSEEKCIKLRIAGLLHDIGKLGISTEILEKSGPLSKIEYNEMKTHSYYTYTILSSIQGINDIAKWASAHHEKQDGSGYPFSLKHDEIGVEETILAFSDVFTALIEERPYRVGMNLDDAIASTLSIFKDCEHVDVTKNFVENAQQLEIVCKSAQLKIMDYYHIIMARYSDTFQIHI</sequence>
<dbReference type="RefSeq" id="WP_281094283.1">
    <property type="nucleotide sequence ID" value="NZ_JARYZI010000005.1"/>
</dbReference>
<dbReference type="PANTHER" id="PTHR43155">
    <property type="entry name" value="CYCLIC DI-GMP PHOSPHODIESTERASE PA4108-RELATED"/>
    <property type="match status" value="1"/>
</dbReference>
<accession>A0ABT6NDE4</accession>
<evidence type="ECO:0000313" key="2">
    <source>
        <dbReference type="EMBL" id="MDH8678442.1"/>
    </source>
</evidence>
<dbReference type="Gene3D" id="1.10.3210.10">
    <property type="entry name" value="Hypothetical protein af1432"/>
    <property type="match status" value="2"/>
</dbReference>
<dbReference type="InterPro" id="IPR006674">
    <property type="entry name" value="HD_domain"/>
</dbReference>
<keyword evidence="3" id="KW-1185">Reference proteome</keyword>
<name>A0ABT6NDE4_9FIRM</name>
<dbReference type="PROSITE" id="PS51832">
    <property type="entry name" value="HD_GYP"/>
    <property type="match status" value="1"/>
</dbReference>